<evidence type="ECO:0000256" key="2">
    <source>
        <dbReference type="SAM" id="MobiDB-lite"/>
    </source>
</evidence>
<feature type="region of interest" description="Disordered" evidence="2">
    <location>
        <begin position="121"/>
        <end position="223"/>
    </location>
</feature>
<name>A0A1D1V6E8_RAMVA</name>
<dbReference type="EMBL" id="BDGG01000002">
    <property type="protein sequence ID" value="GAU94108.1"/>
    <property type="molecule type" value="Genomic_DNA"/>
</dbReference>
<comment type="caution">
    <text evidence="3">The sequence shown here is derived from an EMBL/GenBank/DDBJ whole genome shotgun (WGS) entry which is preliminary data.</text>
</comment>
<dbReference type="AlphaFoldDB" id="A0A1D1V6E8"/>
<accession>A0A1D1V6E8</accession>
<feature type="compositionally biased region" description="Polar residues" evidence="2">
    <location>
        <begin position="204"/>
        <end position="217"/>
    </location>
</feature>
<protein>
    <submittedName>
        <fullName evidence="3">Uncharacterized protein</fullName>
    </submittedName>
</protein>
<keyword evidence="4" id="KW-1185">Reference proteome</keyword>
<sequence>MKCSAPTRKSVELTITCCNNKSRVRGNSGLPLKLKCFKDGQDKSKHKWTVRKDGTPPSNDSSACTIDDLASELAELKTKVAKQELQIKELTKIVDHLRTVCSAKEPIGYVERTAKRTVEVALPSSSNTNGNRYPKRQRASSVRSNSYHDKRSRTPSRNLTPSPTKLNTTAKLSSRKCGRPLQERAFSPLLPPSSSRSPEKRSSFLTAMSTKMLASNESESDES</sequence>
<evidence type="ECO:0000313" key="3">
    <source>
        <dbReference type="EMBL" id="GAU94108.1"/>
    </source>
</evidence>
<proteinExistence type="predicted"/>
<evidence type="ECO:0000256" key="1">
    <source>
        <dbReference type="SAM" id="Coils"/>
    </source>
</evidence>
<reference evidence="3 4" key="1">
    <citation type="journal article" date="2016" name="Nat. Commun.">
        <title>Extremotolerant tardigrade genome and improved radiotolerance of human cultured cells by tardigrade-unique protein.</title>
        <authorList>
            <person name="Hashimoto T."/>
            <person name="Horikawa D.D."/>
            <person name="Saito Y."/>
            <person name="Kuwahara H."/>
            <person name="Kozuka-Hata H."/>
            <person name="Shin-I T."/>
            <person name="Minakuchi Y."/>
            <person name="Ohishi K."/>
            <person name="Motoyama A."/>
            <person name="Aizu T."/>
            <person name="Enomoto A."/>
            <person name="Kondo K."/>
            <person name="Tanaka S."/>
            <person name="Hara Y."/>
            <person name="Koshikawa S."/>
            <person name="Sagara H."/>
            <person name="Miura T."/>
            <person name="Yokobori S."/>
            <person name="Miyagawa K."/>
            <person name="Suzuki Y."/>
            <person name="Kubo T."/>
            <person name="Oyama M."/>
            <person name="Kohara Y."/>
            <person name="Fujiyama A."/>
            <person name="Arakawa K."/>
            <person name="Katayama T."/>
            <person name="Toyoda A."/>
            <person name="Kunieda T."/>
        </authorList>
    </citation>
    <scope>NUCLEOTIDE SEQUENCE [LARGE SCALE GENOMIC DNA]</scope>
    <source>
        <strain evidence="3 4">YOKOZUNA-1</strain>
    </source>
</reference>
<keyword evidence="1" id="KW-0175">Coiled coil</keyword>
<feature type="compositionally biased region" description="Polar residues" evidence="2">
    <location>
        <begin position="155"/>
        <end position="172"/>
    </location>
</feature>
<organism evidence="3 4">
    <name type="scientific">Ramazzottius varieornatus</name>
    <name type="common">Water bear</name>
    <name type="synonym">Tardigrade</name>
    <dbReference type="NCBI Taxonomy" id="947166"/>
    <lineage>
        <taxon>Eukaryota</taxon>
        <taxon>Metazoa</taxon>
        <taxon>Ecdysozoa</taxon>
        <taxon>Tardigrada</taxon>
        <taxon>Eutardigrada</taxon>
        <taxon>Parachela</taxon>
        <taxon>Hypsibioidea</taxon>
        <taxon>Ramazzottiidae</taxon>
        <taxon>Ramazzottius</taxon>
    </lineage>
</organism>
<gene>
    <name evidence="3" type="primary">RvY_05939</name>
    <name evidence="3" type="synonym">RvY_05939.1</name>
    <name evidence="3" type="ORF">RvY_05939-1</name>
</gene>
<evidence type="ECO:0000313" key="4">
    <source>
        <dbReference type="Proteomes" id="UP000186922"/>
    </source>
</evidence>
<dbReference type="Proteomes" id="UP000186922">
    <property type="component" value="Unassembled WGS sequence"/>
</dbReference>
<feature type="coiled-coil region" evidence="1">
    <location>
        <begin position="66"/>
        <end position="93"/>
    </location>
</feature>